<feature type="transmembrane region" description="Helical" evidence="2">
    <location>
        <begin position="49"/>
        <end position="68"/>
    </location>
</feature>
<feature type="compositionally biased region" description="Low complexity" evidence="1">
    <location>
        <begin position="290"/>
        <end position="301"/>
    </location>
</feature>
<keyword evidence="4" id="KW-1185">Reference proteome</keyword>
<dbReference type="AlphaFoldDB" id="A0A0P4R972"/>
<evidence type="ECO:0000256" key="2">
    <source>
        <dbReference type="SAM" id="Phobius"/>
    </source>
</evidence>
<gene>
    <name evidence="3" type="ORF">TPA0598_05_02420</name>
</gene>
<feature type="region of interest" description="Disordered" evidence="1">
    <location>
        <begin position="188"/>
        <end position="365"/>
    </location>
</feature>
<keyword evidence="2" id="KW-1133">Transmembrane helix</keyword>
<reference evidence="3 4" key="2">
    <citation type="journal article" date="2015" name="Stand. Genomic Sci.">
        <title>Draft genome sequence of marine-derived Streptomyces sp. TP-A0598, a producer of anti-MRSA antibiotic lydicamycins.</title>
        <authorList>
            <person name="Komaki H."/>
            <person name="Ichikawa N."/>
            <person name="Hosoyama A."/>
            <person name="Fujita N."/>
            <person name="Igarashi Y."/>
        </authorList>
    </citation>
    <scope>NUCLEOTIDE SEQUENCE [LARGE SCALE GENOMIC DNA]</scope>
    <source>
        <strain evidence="3 4">NBRC 110027</strain>
    </source>
</reference>
<feature type="compositionally biased region" description="Pro residues" evidence="1">
    <location>
        <begin position="218"/>
        <end position="227"/>
    </location>
</feature>
<evidence type="ECO:0000256" key="1">
    <source>
        <dbReference type="SAM" id="MobiDB-lite"/>
    </source>
</evidence>
<reference evidence="4" key="1">
    <citation type="submission" date="2014-09" db="EMBL/GenBank/DDBJ databases">
        <title>Whole genome shotgun sequence of Streptomyces sp. NBRC 110027.</title>
        <authorList>
            <person name="Komaki H."/>
            <person name="Ichikawa N."/>
            <person name="Katano-Makiyama Y."/>
            <person name="Hosoyama A."/>
            <person name="Hashimoto M."/>
            <person name="Uohara A."/>
            <person name="Kitahashi Y."/>
            <person name="Ohji S."/>
            <person name="Kimura A."/>
            <person name="Yamazoe A."/>
            <person name="Igarashi Y."/>
            <person name="Fujita N."/>
        </authorList>
    </citation>
    <scope>NUCLEOTIDE SEQUENCE [LARGE SCALE GENOMIC DNA]</scope>
    <source>
        <strain evidence="4">NBRC 110027</strain>
    </source>
</reference>
<organism evidence="3 4">
    <name type="scientific">Streptomyces lydicamycinicus</name>
    <dbReference type="NCBI Taxonomy" id="1546107"/>
    <lineage>
        <taxon>Bacteria</taxon>
        <taxon>Bacillati</taxon>
        <taxon>Actinomycetota</taxon>
        <taxon>Actinomycetes</taxon>
        <taxon>Kitasatosporales</taxon>
        <taxon>Streptomycetaceae</taxon>
        <taxon>Streptomyces</taxon>
    </lineage>
</organism>
<keyword evidence="2" id="KW-0472">Membrane</keyword>
<dbReference type="Proteomes" id="UP000048965">
    <property type="component" value="Unassembled WGS sequence"/>
</dbReference>
<feature type="compositionally biased region" description="Pro residues" evidence="1">
    <location>
        <begin position="243"/>
        <end position="259"/>
    </location>
</feature>
<keyword evidence="2" id="KW-0812">Transmembrane</keyword>
<feature type="compositionally biased region" description="Pro residues" evidence="1">
    <location>
        <begin position="276"/>
        <end position="289"/>
    </location>
</feature>
<name>A0A0P4R972_9ACTN</name>
<feature type="transmembrane region" description="Helical" evidence="2">
    <location>
        <begin position="125"/>
        <end position="142"/>
    </location>
</feature>
<feature type="compositionally biased region" description="Basic and acidic residues" evidence="1">
    <location>
        <begin position="191"/>
        <end position="215"/>
    </location>
</feature>
<accession>A0A0P4R972</accession>
<comment type="caution">
    <text evidence="3">The sequence shown here is derived from an EMBL/GenBank/DDBJ whole genome shotgun (WGS) entry which is preliminary data.</text>
</comment>
<evidence type="ECO:0000313" key="4">
    <source>
        <dbReference type="Proteomes" id="UP000048965"/>
    </source>
</evidence>
<feature type="compositionally biased region" description="Pro residues" evidence="1">
    <location>
        <begin position="302"/>
        <end position="333"/>
    </location>
</feature>
<evidence type="ECO:0000313" key="3">
    <source>
        <dbReference type="EMBL" id="GAO09521.1"/>
    </source>
</evidence>
<feature type="compositionally biased region" description="Basic and acidic residues" evidence="1">
    <location>
        <begin position="336"/>
        <end position="365"/>
    </location>
</feature>
<dbReference type="EMBL" id="BBNO01000005">
    <property type="protein sequence ID" value="GAO09521.1"/>
    <property type="molecule type" value="Genomic_DNA"/>
</dbReference>
<sequence>MHGTLASVGDTPYGPRQRGRAYVAREYQGSGVASVPEDDRTTRSEATPVVRNVLGSLIALAGAAAAVWSPFRPWYDGRQGSDVRIEDLFNGVTRNSAALFGSVLLPMAFAALLTLIGVALRSRGLVALAGLVVLGFTILWMVRQGQAASELTAGARGLGVGVANALGGGALLLLGALIMRGRPRRVYGSDYDDRPYDDGHYGRYPHDERYDERAPYDPYTPYPPGTPEPWDAGRPGAEEWNPEPYPTGPTPAAGPPTAPGGPGGGPYGQGQDTPTTPLPVTPPPPPPPQQQQQWTQTQQQPQQPPPQQPQQQRPPPPPPPPSRPGHQQPPTPPVEWGREHRQPRPTRAEQPEPPERRERPPEERE</sequence>
<feature type="transmembrane region" description="Helical" evidence="2">
    <location>
        <begin position="97"/>
        <end position="118"/>
    </location>
</feature>
<protein>
    <submittedName>
        <fullName evidence="3">Uncharacterized protein</fullName>
    </submittedName>
</protein>
<proteinExistence type="predicted"/>
<feature type="transmembrane region" description="Helical" evidence="2">
    <location>
        <begin position="162"/>
        <end position="179"/>
    </location>
</feature>